<dbReference type="Proteomes" id="UP000005084">
    <property type="component" value="Unassembled WGS sequence"/>
</dbReference>
<protein>
    <submittedName>
        <fullName evidence="1">Uncharacterized protein</fullName>
    </submittedName>
</protein>
<sequence>MEQFLMTGFEGLENAGLIEGPQEKATREFIKEYRDGKAENPMADFIYSSMLSIARNIDVQNARGREISRNMTSLLGYIQQLEGMYDTMDDDPEITELLGKAAR</sequence>
<dbReference type="EMBL" id="DS990238">
    <property type="protein sequence ID" value="EEQ54432.1"/>
    <property type="molecule type" value="Genomic_DNA"/>
</dbReference>
<reference evidence="1" key="1">
    <citation type="submission" date="2008-08" db="EMBL/GenBank/DDBJ databases">
        <title>Annotation of Bifidobacterium longum subsp. infantis CCUG 52486.</title>
        <authorList>
            <consortium name="The Broad Institute Genome Sequencing Platform"/>
            <person name="Gougoulias C."/>
            <person name="Tuohy K.M."/>
            <person name="Gibson G.R."/>
            <person name="Ward D."/>
            <person name="Mehta T."/>
            <person name="Young S."/>
            <person name="Jaffe D."/>
            <person name="Gnerre S."/>
            <person name="Berlin A."/>
            <person name="Heiman D."/>
            <person name="Hepburn T."/>
            <person name="Shea T."/>
            <person name="Sykes S."/>
            <person name="Alvarado L."/>
            <person name="Kodira C."/>
            <person name="Borodovsky M."/>
            <person name="Lander E."/>
            <person name="Galagan J."/>
            <person name="Nusbaum C."/>
            <person name="Birren B."/>
        </authorList>
    </citation>
    <scope>NUCLEOTIDE SEQUENCE [LARGE SCALE GENOMIC DNA]</scope>
    <source>
        <strain evidence="1">CCUG 52486</strain>
    </source>
</reference>
<gene>
    <name evidence="1" type="ORF">BLIG_00382</name>
</gene>
<name>C5E8T8_BIFLI</name>
<accession>C5E8T8</accession>
<organism evidence="1">
    <name type="scientific">Bifidobacterium longum subsp. infantis CCUG 52486</name>
    <dbReference type="NCBI Taxonomy" id="537937"/>
    <lineage>
        <taxon>Bacteria</taxon>
        <taxon>Bacillati</taxon>
        <taxon>Actinomycetota</taxon>
        <taxon>Actinomycetes</taxon>
        <taxon>Bifidobacteriales</taxon>
        <taxon>Bifidobacteriaceae</taxon>
        <taxon>Bifidobacterium</taxon>
    </lineage>
</organism>
<dbReference type="AlphaFoldDB" id="C5E8T8"/>
<proteinExistence type="predicted"/>
<dbReference type="HOGENOM" id="CLU_182056_0_0_11"/>
<evidence type="ECO:0000313" key="1">
    <source>
        <dbReference type="EMBL" id="EEQ54432.1"/>
    </source>
</evidence>